<keyword evidence="3" id="KW-1133">Transmembrane helix</keyword>
<accession>A0ABS2I8B9</accession>
<name>A0ABS2I8B9_9GAMM</name>
<keyword evidence="8" id="KW-0175">Coiled coil</keyword>
<dbReference type="SMART" id="SM00304">
    <property type="entry name" value="HAMP"/>
    <property type="match status" value="1"/>
</dbReference>
<evidence type="ECO:0000256" key="8">
    <source>
        <dbReference type="SAM" id="Coils"/>
    </source>
</evidence>
<evidence type="ECO:0000256" key="3">
    <source>
        <dbReference type="ARBA" id="ARBA00022989"/>
    </source>
</evidence>
<comment type="caution">
    <text evidence="11">The sequence shown here is derived from an EMBL/GenBank/DDBJ whole genome shotgun (WGS) entry which is preliminary data.</text>
</comment>
<keyword evidence="12" id="KW-1185">Reference proteome</keyword>
<evidence type="ECO:0000256" key="7">
    <source>
        <dbReference type="PROSITE-ProRule" id="PRU00284"/>
    </source>
</evidence>
<organism evidence="11 12">
    <name type="scientific">Zestomonas insulae</name>
    <dbReference type="NCBI Taxonomy" id="2809017"/>
    <lineage>
        <taxon>Bacteria</taxon>
        <taxon>Pseudomonadati</taxon>
        <taxon>Pseudomonadota</taxon>
        <taxon>Gammaproteobacteria</taxon>
        <taxon>Pseudomonadales</taxon>
        <taxon>Pseudomonadaceae</taxon>
        <taxon>Zestomonas</taxon>
    </lineage>
</organism>
<dbReference type="SMART" id="SM00283">
    <property type="entry name" value="MA"/>
    <property type="match status" value="1"/>
</dbReference>
<dbReference type="Gene3D" id="1.10.287.950">
    <property type="entry name" value="Methyl-accepting chemotaxis protein"/>
    <property type="match status" value="1"/>
</dbReference>
<keyword evidence="2" id="KW-0812">Transmembrane</keyword>
<feature type="domain" description="HAMP" evidence="10">
    <location>
        <begin position="389"/>
        <end position="445"/>
    </location>
</feature>
<evidence type="ECO:0000259" key="10">
    <source>
        <dbReference type="PROSITE" id="PS50885"/>
    </source>
</evidence>
<comment type="similarity">
    <text evidence="6">Belongs to the methyl-accepting chemotaxis (MCP) protein family.</text>
</comment>
<dbReference type="PANTHER" id="PTHR32089">
    <property type="entry name" value="METHYL-ACCEPTING CHEMOTAXIS PROTEIN MCPB"/>
    <property type="match status" value="1"/>
</dbReference>
<dbReference type="PROSITE" id="PS50885">
    <property type="entry name" value="HAMP"/>
    <property type="match status" value="1"/>
</dbReference>
<evidence type="ECO:0000256" key="4">
    <source>
        <dbReference type="ARBA" id="ARBA00023136"/>
    </source>
</evidence>
<dbReference type="RefSeq" id="WP_204914004.1">
    <property type="nucleotide sequence ID" value="NZ_JAFEUP010000001.1"/>
</dbReference>
<feature type="domain" description="Methyl-accepting transducer" evidence="9">
    <location>
        <begin position="457"/>
        <end position="683"/>
    </location>
</feature>
<proteinExistence type="inferred from homology"/>
<evidence type="ECO:0000313" key="11">
    <source>
        <dbReference type="EMBL" id="MBM7059230.1"/>
    </source>
</evidence>
<dbReference type="InterPro" id="IPR003660">
    <property type="entry name" value="HAMP_dom"/>
</dbReference>
<dbReference type="EMBL" id="JAFEUP010000001">
    <property type="protein sequence ID" value="MBM7059230.1"/>
    <property type="molecule type" value="Genomic_DNA"/>
</dbReference>
<dbReference type="CDD" id="cd11386">
    <property type="entry name" value="MCP_signal"/>
    <property type="match status" value="1"/>
</dbReference>
<dbReference type="InterPro" id="IPR004089">
    <property type="entry name" value="MCPsignal_dom"/>
</dbReference>
<dbReference type="Pfam" id="PF00015">
    <property type="entry name" value="MCPsignal"/>
    <property type="match status" value="1"/>
</dbReference>
<evidence type="ECO:0000313" key="12">
    <source>
        <dbReference type="Proteomes" id="UP000717995"/>
    </source>
</evidence>
<evidence type="ECO:0000256" key="5">
    <source>
        <dbReference type="ARBA" id="ARBA00023224"/>
    </source>
</evidence>
<comment type="subcellular location">
    <subcellularLocation>
        <location evidence="1">Membrane</location>
    </subcellularLocation>
</comment>
<gene>
    <name evidence="11" type="ORF">JQX08_00780</name>
</gene>
<evidence type="ECO:0000256" key="1">
    <source>
        <dbReference type="ARBA" id="ARBA00004370"/>
    </source>
</evidence>
<dbReference type="SUPFAM" id="SSF58104">
    <property type="entry name" value="Methyl-accepting chemotaxis protein (MCP) signaling domain"/>
    <property type="match status" value="1"/>
</dbReference>
<keyword evidence="5 7" id="KW-0807">Transducer</keyword>
<reference evidence="11 12" key="1">
    <citation type="submission" date="2021-02" db="EMBL/GenBank/DDBJ databases">
        <authorList>
            <person name="Lee D.-H."/>
        </authorList>
    </citation>
    <scope>NUCLEOTIDE SEQUENCE [LARGE SCALE GENOMIC DNA]</scope>
    <source>
        <strain evidence="11 12">UL073</strain>
    </source>
</reference>
<sequence length="719" mass="78870">MSLLQSTAMHLSPAERAWLPWFGKAGKLAMSRACWLNRSIYPQVERTFEGIAQTRVRILQNWARANWEHMAELAAALGDQLASGDASLLAEKRRQAGDFSELFVVGRDGKVLASTHAAHVGASDLQPAALAAGLKQAFLHGPYVDPLTQAIGPSSSRFHDAVTLMFYQPIKVAGEVQGCLCGRVPNDVLGDLIQREAGHIYPESGDNYLFMVEARFDRRIEPGTALSRSRFEDNTFSHGENLKSGVNTDWGVVRVREHTELELRFVDPATGQLHPGVRETIRNGANLFVTYPGYSDYRHIPVIGKGVTFELPGSPDRWGMMCEADLEEVYRRRSLSLGLMKTYLATVTVLFAIRSLLQHFSGLPLWALDLVDGGMLLGGAWCFATFGPKRLAARMMGMTEVIRTIAEGEGNLRQRLDSSRLVADETGDMGRWINSFIDNLDGIVGQVIQASLSVRQTNEAMLDRSSEAGKTTREVTEAVHRMLLLVEEQLGEIQQASMTAEEMKQAMDEVVERARERFAVVRAGTQSIRDVVARSARSVQSLDSRMGEIGNIVGLITDITNQTNLLALNAAIEAARAGEHGRGFAVVAGEVRTLASRTASAAADIRSMVEGLQSETQEAVAFMQEGVKNVDSSLRMTEEASSENLHLHQTVERMFEIIQQLNERSLDYGQSIRSVDQASGEMGETVGVLHSSAETVRHTASKLQQLVGQFRVSSTAVAA</sequence>
<protein>
    <submittedName>
        <fullName evidence="11">Methyl-accepting chemotaxis protein</fullName>
    </submittedName>
</protein>
<evidence type="ECO:0000256" key="6">
    <source>
        <dbReference type="ARBA" id="ARBA00029447"/>
    </source>
</evidence>
<dbReference type="PROSITE" id="PS50111">
    <property type="entry name" value="CHEMOTAXIS_TRANSDUC_2"/>
    <property type="match status" value="1"/>
</dbReference>
<keyword evidence="4" id="KW-0472">Membrane</keyword>
<dbReference type="Proteomes" id="UP000717995">
    <property type="component" value="Unassembled WGS sequence"/>
</dbReference>
<feature type="coiled-coil region" evidence="8">
    <location>
        <begin position="486"/>
        <end position="513"/>
    </location>
</feature>
<evidence type="ECO:0000259" key="9">
    <source>
        <dbReference type="PROSITE" id="PS50111"/>
    </source>
</evidence>
<evidence type="ECO:0000256" key="2">
    <source>
        <dbReference type="ARBA" id="ARBA00022692"/>
    </source>
</evidence>
<dbReference type="PANTHER" id="PTHR32089:SF112">
    <property type="entry name" value="LYSOZYME-LIKE PROTEIN-RELATED"/>
    <property type="match status" value="1"/>
</dbReference>